<gene>
    <name evidence="2" type="ORF">S01H1_02918</name>
</gene>
<protein>
    <recommendedName>
        <fullName evidence="1">Creatinase N-terminal domain-containing protein</fullName>
    </recommendedName>
</protein>
<dbReference type="SUPFAM" id="SSF53092">
    <property type="entry name" value="Creatinase/prolidase N-terminal domain"/>
    <property type="match status" value="1"/>
</dbReference>
<organism evidence="2">
    <name type="scientific">marine sediment metagenome</name>
    <dbReference type="NCBI Taxonomy" id="412755"/>
    <lineage>
        <taxon>unclassified sequences</taxon>
        <taxon>metagenomes</taxon>
        <taxon>ecological metagenomes</taxon>
    </lineage>
</organism>
<feature type="domain" description="Creatinase N-terminal" evidence="1">
    <location>
        <begin position="10"/>
        <end position="70"/>
    </location>
</feature>
<evidence type="ECO:0000259" key="1">
    <source>
        <dbReference type="Pfam" id="PF01321"/>
    </source>
</evidence>
<dbReference type="Gene3D" id="3.40.350.10">
    <property type="entry name" value="Creatinase/prolidase N-terminal domain"/>
    <property type="match status" value="1"/>
</dbReference>
<name>X0S9P4_9ZZZZ</name>
<dbReference type="EMBL" id="BARS01001500">
    <property type="protein sequence ID" value="GAF72647.1"/>
    <property type="molecule type" value="Genomic_DNA"/>
</dbReference>
<reference evidence="2" key="1">
    <citation type="journal article" date="2014" name="Front. Microbiol.">
        <title>High frequency of phylogenetically diverse reductive dehalogenase-homologous genes in deep subseafloor sedimentary metagenomes.</title>
        <authorList>
            <person name="Kawai M."/>
            <person name="Futagami T."/>
            <person name="Toyoda A."/>
            <person name="Takaki Y."/>
            <person name="Nishi S."/>
            <person name="Hori S."/>
            <person name="Arai W."/>
            <person name="Tsubouchi T."/>
            <person name="Morono Y."/>
            <person name="Uchiyama I."/>
            <person name="Ito T."/>
            <person name="Fujiyama A."/>
            <person name="Inagaki F."/>
            <person name="Takami H."/>
        </authorList>
    </citation>
    <scope>NUCLEOTIDE SEQUENCE</scope>
    <source>
        <strain evidence="2">Expedition CK06-06</strain>
    </source>
</reference>
<dbReference type="InterPro" id="IPR000587">
    <property type="entry name" value="Creatinase_N"/>
</dbReference>
<dbReference type="AlphaFoldDB" id="X0S9P4"/>
<accession>X0S9P4</accession>
<dbReference type="Pfam" id="PF01321">
    <property type="entry name" value="Creatinase_N"/>
    <property type="match status" value="1"/>
</dbReference>
<feature type="non-terminal residue" evidence="2">
    <location>
        <position position="72"/>
    </location>
</feature>
<proteinExistence type="predicted"/>
<dbReference type="InterPro" id="IPR029149">
    <property type="entry name" value="Creatin/AminoP/Spt16_N"/>
</dbReference>
<comment type="caution">
    <text evidence="2">The sequence shown here is derived from an EMBL/GenBank/DDBJ whole genome shotgun (WGS) entry which is preliminary data.</text>
</comment>
<sequence>MRNLNLFREKALKDKPYDTFCVTGAEDRYWLSGFYAEDGGLGESSGFLFITENRAIIATDPRYSEQAEQEAE</sequence>
<evidence type="ECO:0000313" key="2">
    <source>
        <dbReference type="EMBL" id="GAF72647.1"/>
    </source>
</evidence>